<dbReference type="GO" id="GO:0016491">
    <property type="term" value="F:oxidoreductase activity"/>
    <property type="evidence" value="ECO:0007669"/>
    <property type="project" value="UniProtKB-KW"/>
</dbReference>
<dbReference type="EMBL" id="RBNI01006138">
    <property type="protein sequence ID" value="RUP46220.1"/>
    <property type="molecule type" value="Genomic_DNA"/>
</dbReference>
<dbReference type="Pfam" id="PF14226">
    <property type="entry name" value="DIOX_N"/>
    <property type="match status" value="1"/>
</dbReference>
<dbReference type="PANTHER" id="PTHR10209:SF885">
    <property type="entry name" value="2OG-FE(II) OXYGENASE FAMILY, PUTATIVE (AFU_ORTHOLOGUE AFUA_2G00750)-RELATED"/>
    <property type="match status" value="1"/>
</dbReference>
<sequence length="360" mass="40719">MTIDSNAREPLSLPILDYSLLQSNDPDAQSGFISELRSALLDSGFFYLTNHGIPLQELDSLFDVLKRFFTLPLEIKEEIAMEKSPHFRGYTRLGEEITDFKADNREELDYAPERASLRPLPATSPIYQNLHGPNQWPDEALVPGFRDGVLRFQARANDVALAIMSAIARSLELSPRFFEEAFGEKSHNRLKLVRYPAAGETGVQGHGLGVGPHKDGGYLTMLFQDAVGGLQIQTRMGSWLSATPIRGTAVINIGQQLERLTKRVYVSTTHRVLTHSHSERFSVPFFLCPHLDAVIPEIDVPAWILDRAREHHEWTSDVPTRELLQREVYGENAWRGITRSHVGVLCKHYPEEAKRRGYVH</sequence>
<keyword evidence="4 5" id="KW-0408">Iron</keyword>
<dbReference type="PANTHER" id="PTHR10209">
    <property type="entry name" value="OXIDOREDUCTASE, 2OG-FE II OXYGENASE FAMILY PROTEIN"/>
    <property type="match status" value="1"/>
</dbReference>
<dbReference type="PROSITE" id="PS51471">
    <property type="entry name" value="FE2OG_OXY"/>
    <property type="match status" value="1"/>
</dbReference>
<dbReference type="InterPro" id="IPR026992">
    <property type="entry name" value="DIOX_N"/>
</dbReference>
<comment type="similarity">
    <text evidence="1 5">Belongs to the iron/ascorbate-dependent oxidoreductase family.</text>
</comment>
<dbReference type="InterPro" id="IPR005123">
    <property type="entry name" value="Oxoglu/Fe-dep_dioxygenase_dom"/>
</dbReference>
<evidence type="ECO:0000256" key="3">
    <source>
        <dbReference type="ARBA" id="ARBA00023002"/>
    </source>
</evidence>
<evidence type="ECO:0000313" key="7">
    <source>
        <dbReference type="EMBL" id="RUP46221.1"/>
    </source>
</evidence>
<dbReference type="OrthoDB" id="288590at2759"/>
<feature type="domain" description="Fe2OG dioxygenase" evidence="6">
    <location>
        <begin position="186"/>
        <end position="289"/>
    </location>
</feature>
<dbReference type="GO" id="GO:0046872">
    <property type="term" value="F:metal ion binding"/>
    <property type="evidence" value="ECO:0007669"/>
    <property type="project" value="UniProtKB-KW"/>
</dbReference>
<keyword evidence="2 5" id="KW-0479">Metal-binding</keyword>
<dbReference type="EMBL" id="RBNI01006138">
    <property type="protein sequence ID" value="RUP46221.1"/>
    <property type="molecule type" value="Genomic_DNA"/>
</dbReference>
<proteinExistence type="inferred from homology"/>
<dbReference type="Pfam" id="PF03171">
    <property type="entry name" value="2OG-FeII_Oxy"/>
    <property type="match status" value="1"/>
</dbReference>
<reference evidence="7 8" key="1">
    <citation type="journal article" date="2018" name="New Phytol.">
        <title>Phylogenomics of Endogonaceae and evolution of mycorrhizas within Mucoromycota.</title>
        <authorList>
            <person name="Chang Y."/>
            <person name="Desiro A."/>
            <person name="Na H."/>
            <person name="Sandor L."/>
            <person name="Lipzen A."/>
            <person name="Clum A."/>
            <person name="Barry K."/>
            <person name="Grigoriev I.V."/>
            <person name="Martin F.M."/>
            <person name="Stajich J.E."/>
            <person name="Smith M.E."/>
            <person name="Bonito G."/>
            <person name="Spatafora J.W."/>
        </authorList>
    </citation>
    <scope>NUCLEOTIDE SEQUENCE [LARGE SCALE GENOMIC DNA]</scope>
    <source>
        <strain evidence="7 8">GMNB39</strain>
    </source>
</reference>
<accession>A0A433D5W4</accession>
<keyword evidence="3 5" id="KW-0560">Oxidoreductase</keyword>
<evidence type="ECO:0000256" key="1">
    <source>
        <dbReference type="ARBA" id="ARBA00008056"/>
    </source>
</evidence>
<dbReference type="PRINTS" id="PR00682">
    <property type="entry name" value="IPNSYNTHASE"/>
</dbReference>
<dbReference type="SUPFAM" id="SSF51197">
    <property type="entry name" value="Clavaminate synthase-like"/>
    <property type="match status" value="1"/>
</dbReference>
<keyword evidence="8" id="KW-1185">Reference proteome</keyword>
<name>A0A433D5W4_9FUNG</name>
<dbReference type="InterPro" id="IPR044861">
    <property type="entry name" value="IPNS-like_FE2OG_OXY"/>
</dbReference>
<evidence type="ECO:0000256" key="4">
    <source>
        <dbReference type="ARBA" id="ARBA00023004"/>
    </source>
</evidence>
<dbReference type="Gene3D" id="2.60.120.330">
    <property type="entry name" value="B-lactam Antibiotic, Isopenicillin N Synthase, Chain"/>
    <property type="match status" value="1"/>
</dbReference>
<evidence type="ECO:0000313" key="8">
    <source>
        <dbReference type="Proteomes" id="UP000268093"/>
    </source>
</evidence>
<protein>
    <recommendedName>
        <fullName evidence="6">Fe2OG dioxygenase domain-containing protein</fullName>
    </recommendedName>
</protein>
<comment type="caution">
    <text evidence="7">The sequence shown here is derived from an EMBL/GenBank/DDBJ whole genome shotgun (WGS) entry which is preliminary data.</text>
</comment>
<evidence type="ECO:0000256" key="5">
    <source>
        <dbReference type="RuleBase" id="RU003682"/>
    </source>
</evidence>
<dbReference type="AlphaFoldDB" id="A0A433D5W4"/>
<evidence type="ECO:0000256" key="2">
    <source>
        <dbReference type="ARBA" id="ARBA00022723"/>
    </source>
</evidence>
<gene>
    <name evidence="7" type="ORF">BC936DRAFT_147198</name>
</gene>
<evidence type="ECO:0000259" key="6">
    <source>
        <dbReference type="PROSITE" id="PS51471"/>
    </source>
</evidence>
<organism evidence="7 8">
    <name type="scientific">Jimgerdemannia flammicorona</name>
    <dbReference type="NCBI Taxonomy" id="994334"/>
    <lineage>
        <taxon>Eukaryota</taxon>
        <taxon>Fungi</taxon>
        <taxon>Fungi incertae sedis</taxon>
        <taxon>Mucoromycota</taxon>
        <taxon>Mucoromycotina</taxon>
        <taxon>Endogonomycetes</taxon>
        <taxon>Endogonales</taxon>
        <taxon>Endogonaceae</taxon>
        <taxon>Jimgerdemannia</taxon>
    </lineage>
</organism>
<dbReference type="Proteomes" id="UP000268093">
    <property type="component" value="Unassembled WGS sequence"/>
</dbReference>
<dbReference type="InterPro" id="IPR027443">
    <property type="entry name" value="IPNS-like_sf"/>
</dbReference>